<feature type="domain" description="AAA+ ATPase" evidence="2">
    <location>
        <begin position="107"/>
        <end position="354"/>
    </location>
</feature>
<dbReference type="InterPro" id="IPR050625">
    <property type="entry name" value="ParA/MinD_ATPase"/>
</dbReference>
<dbReference type="PANTHER" id="PTHR43384:SF13">
    <property type="entry name" value="SLR0110 PROTEIN"/>
    <property type="match status" value="1"/>
</dbReference>
<feature type="region of interest" description="Disordered" evidence="1">
    <location>
        <begin position="56"/>
        <end position="99"/>
    </location>
</feature>
<dbReference type="GO" id="GO:0009898">
    <property type="term" value="C:cytoplasmic side of plasma membrane"/>
    <property type="evidence" value="ECO:0007669"/>
    <property type="project" value="TreeGrafter"/>
</dbReference>
<dbReference type="EMBL" id="RDSR01000014">
    <property type="protein sequence ID" value="RNE62144.1"/>
    <property type="molecule type" value="Genomic_DNA"/>
</dbReference>
<keyword evidence="4" id="KW-1185">Reference proteome</keyword>
<dbReference type="InterPro" id="IPR027417">
    <property type="entry name" value="P-loop_NTPase"/>
</dbReference>
<dbReference type="SMART" id="SM00382">
    <property type="entry name" value="AAA"/>
    <property type="match status" value="1"/>
</dbReference>
<dbReference type="OrthoDB" id="3448281at2"/>
<dbReference type="GO" id="GO:0005829">
    <property type="term" value="C:cytosol"/>
    <property type="evidence" value="ECO:0007669"/>
    <property type="project" value="TreeGrafter"/>
</dbReference>
<dbReference type="SUPFAM" id="SSF52540">
    <property type="entry name" value="P-loop containing nucleoside triphosphate hydrolases"/>
    <property type="match status" value="1"/>
</dbReference>
<comment type="caution">
    <text evidence="3">The sequence shown here is derived from an EMBL/GenBank/DDBJ whole genome shotgun (WGS) entry which is preliminary data.</text>
</comment>
<dbReference type="Gene3D" id="3.40.50.300">
    <property type="entry name" value="P-loop containing nucleotide triphosphate hydrolases"/>
    <property type="match status" value="1"/>
</dbReference>
<proteinExistence type="predicted"/>
<reference evidence="3 4" key="1">
    <citation type="submission" date="2018-11" db="EMBL/GenBank/DDBJ databases">
        <title>Cryobacterium sp. nov., isolated from rhizosphere soil of lettuce.</title>
        <authorList>
            <person name="Wang Y."/>
        </authorList>
    </citation>
    <scope>NUCLEOTIDE SEQUENCE [LARGE SCALE GENOMIC DNA]</scope>
    <source>
        <strain evidence="3 4">NEAU-85</strain>
    </source>
</reference>
<gene>
    <name evidence="3" type="ORF">EEJ31_09340</name>
</gene>
<evidence type="ECO:0000256" key="1">
    <source>
        <dbReference type="SAM" id="MobiDB-lite"/>
    </source>
</evidence>
<dbReference type="GO" id="GO:0016887">
    <property type="term" value="F:ATP hydrolysis activity"/>
    <property type="evidence" value="ECO:0007669"/>
    <property type="project" value="TreeGrafter"/>
</dbReference>
<dbReference type="Proteomes" id="UP000279859">
    <property type="component" value="Unassembled WGS sequence"/>
</dbReference>
<feature type="compositionally biased region" description="Basic and acidic residues" evidence="1">
    <location>
        <begin position="74"/>
        <end position="89"/>
    </location>
</feature>
<organism evidence="3 4">
    <name type="scientific">Cryobacterium tepidiphilum</name>
    <dbReference type="NCBI Taxonomy" id="2486026"/>
    <lineage>
        <taxon>Bacteria</taxon>
        <taxon>Bacillati</taxon>
        <taxon>Actinomycetota</taxon>
        <taxon>Actinomycetes</taxon>
        <taxon>Micrococcales</taxon>
        <taxon>Microbacteriaceae</taxon>
        <taxon>Cryobacterium</taxon>
    </lineage>
</organism>
<evidence type="ECO:0000313" key="4">
    <source>
        <dbReference type="Proteomes" id="UP000279859"/>
    </source>
</evidence>
<protein>
    <submittedName>
        <fullName evidence="3">MinD/ParA family protein</fullName>
    </submittedName>
</protein>
<evidence type="ECO:0000313" key="3">
    <source>
        <dbReference type="EMBL" id="RNE62144.1"/>
    </source>
</evidence>
<evidence type="ECO:0000259" key="2">
    <source>
        <dbReference type="SMART" id="SM00382"/>
    </source>
</evidence>
<dbReference type="GO" id="GO:0051782">
    <property type="term" value="P:negative regulation of cell division"/>
    <property type="evidence" value="ECO:0007669"/>
    <property type="project" value="TreeGrafter"/>
</dbReference>
<dbReference type="GO" id="GO:0005524">
    <property type="term" value="F:ATP binding"/>
    <property type="evidence" value="ECO:0007669"/>
    <property type="project" value="TreeGrafter"/>
</dbReference>
<dbReference type="InterPro" id="IPR003593">
    <property type="entry name" value="AAA+_ATPase"/>
</dbReference>
<dbReference type="PANTHER" id="PTHR43384">
    <property type="entry name" value="SEPTUM SITE-DETERMINING PROTEIN MIND HOMOLOG, CHLOROPLASTIC-RELATED"/>
    <property type="match status" value="1"/>
</dbReference>
<sequence length="362" mass="37207">MLVAEGTRGMGRWATELPVQAVLSPSASDAALLEAVDRAPRGGTAPAPEPAQFVAAVESSEHTADPSLESFKAGADRSGDSEISRRPGDDSLAEPTAGLDNLADGIPSQVIAVVSPKGGMGKTTVATNLAVGLAKIAPFSVVLVDADVQFGDVATALSLTPSSTLPDAVSGAASSDTMVLKSSLTSHPSGFYTVCGAESPIDGDRVTGEQLGHLIEQLAQEFRFVIVDTAPGLGEHTLAALDAATDAVMLCGMSVTSMRGLRSNLDVLSRIGISPGRRHVVLNFADRTSGLTVRDVEATTGVPVDLAIPRSKLVVVSTNRGIPILQAGGRNPAATALAGLVARFDSSAPPKRRRLHRRVVVA</sequence>
<accession>A0A3M8LBU6</accession>
<dbReference type="AlphaFoldDB" id="A0A3M8LBU6"/>
<name>A0A3M8LBU6_9MICO</name>
<dbReference type="InterPro" id="IPR025669">
    <property type="entry name" value="AAA_dom"/>
</dbReference>
<dbReference type="Pfam" id="PF13614">
    <property type="entry name" value="AAA_31"/>
    <property type="match status" value="1"/>
</dbReference>